<dbReference type="InterPro" id="IPR029063">
    <property type="entry name" value="SAM-dependent_MTases_sf"/>
</dbReference>
<dbReference type="InterPro" id="IPR041698">
    <property type="entry name" value="Methyltransf_25"/>
</dbReference>
<evidence type="ECO:0000256" key="10">
    <source>
        <dbReference type="ARBA" id="ARBA00023158"/>
    </source>
</evidence>
<keyword evidence="10" id="KW-0943">RNA-mediated gene silencing</keyword>
<evidence type="ECO:0000256" key="1">
    <source>
        <dbReference type="ARBA" id="ARBA00001946"/>
    </source>
</evidence>
<keyword evidence="4" id="KW-0489">Methyltransferase</keyword>
<proteinExistence type="inferred from homology"/>
<comment type="caution">
    <text evidence="14">The sequence shown here is derived from an EMBL/GenBank/DDBJ whole genome shotgun (WGS) entry which is preliminary data.</text>
</comment>
<dbReference type="EC" id="2.1.1.386" evidence="11"/>
<dbReference type="Proteomes" id="UP000617355">
    <property type="component" value="Unassembled WGS sequence"/>
</dbReference>
<dbReference type="Gene3D" id="3.40.50.150">
    <property type="entry name" value="Vaccinia Virus protein VP39"/>
    <property type="match status" value="1"/>
</dbReference>
<evidence type="ECO:0000256" key="2">
    <source>
        <dbReference type="ARBA" id="ARBA00009026"/>
    </source>
</evidence>
<evidence type="ECO:0000256" key="3">
    <source>
        <dbReference type="ARBA" id="ARBA00021330"/>
    </source>
</evidence>
<gene>
    <name evidence="14" type="ORF">GCM10011358_10340</name>
</gene>
<keyword evidence="7" id="KW-0479">Metal-binding</keyword>
<evidence type="ECO:0000256" key="5">
    <source>
        <dbReference type="ARBA" id="ARBA00022679"/>
    </source>
</evidence>
<organism evidence="14 15">
    <name type="scientific">Sinisalibacter lacisalsi</name>
    <dbReference type="NCBI Taxonomy" id="1526570"/>
    <lineage>
        <taxon>Bacteria</taxon>
        <taxon>Pseudomonadati</taxon>
        <taxon>Pseudomonadota</taxon>
        <taxon>Alphaproteobacteria</taxon>
        <taxon>Rhodobacterales</taxon>
        <taxon>Roseobacteraceae</taxon>
        <taxon>Sinisalibacter</taxon>
    </lineage>
</organism>
<keyword evidence="9" id="KW-0694">RNA-binding</keyword>
<dbReference type="Pfam" id="PF13649">
    <property type="entry name" value="Methyltransf_25"/>
    <property type="match status" value="1"/>
</dbReference>
<keyword evidence="15" id="KW-1185">Reference proteome</keyword>
<comment type="catalytic activity">
    <reaction evidence="12">
        <text>small RNA 3'-end nucleotide + S-adenosyl-L-methionine = small RNA 3'-end 2'-O-methylnucleotide + S-adenosyl-L-homocysteine + H(+)</text>
        <dbReference type="Rhea" id="RHEA:37887"/>
        <dbReference type="Rhea" id="RHEA-COMP:10415"/>
        <dbReference type="Rhea" id="RHEA-COMP:10416"/>
        <dbReference type="ChEBI" id="CHEBI:15378"/>
        <dbReference type="ChEBI" id="CHEBI:57856"/>
        <dbReference type="ChEBI" id="CHEBI:59789"/>
        <dbReference type="ChEBI" id="CHEBI:74896"/>
        <dbReference type="ChEBI" id="CHEBI:74898"/>
        <dbReference type="EC" id="2.1.1.386"/>
    </reaction>
</comment>
<evidence type="ECO:0000256" key="9">
    <source>
        <dbReference type="ARBA" id="ARBA00022884"/>
    </source>
</evidence>
<dbReference type="CDD" id="cd02440">
    <property type="entry name" value="AdoMet_MTases"/>
    <property type="match status" value="1"/>
</dbReference>
<keyword evidence="5" id="KW-0808">Transferase</keyword>
<comment type="cofactor">
    <cofactor evidence="1">
        <name>Mg(2+)</name>
        <dbReference type="ChEBI" id="CHEBI:18420"/>
    </cofactor>
</comment>
<evidence type="ECO:0000313" key="15">
    <source>
        <dbReference type="Proteomes" id="UP000617355"/>
    </source>
</evidence>
<evidence type="ECO:0000256" key="8">
    <source>
        <dbReference type="ARBA" id="ARBA00022842"/>
    </source>
</evidence>
<evidence type="ECO:0000256" key="6">
    <source>
        <dbReference type="ARBA" id="ARBA00022691"/>
    </source>
</evidence>
<dbReference type="RefSeq" id="WP_188526524.1">
    <property type="nucleotide sequence ID" value="NZ_BMGI01000001.1"/>
</dbReference>
<evidence type="ECO:0000259" key="13">
    <source>
        <dbReference type="Pfam" id="PF13649"/>
    </source>
</evidence>
<dbReference type="EMBL" id="BMGI01000001">
    <property type="protein sequence ID" value="GGD28114.1"/>
    <property type="molecule type" value="Genomic_DNA"/>
</dbReference>
<dbReference type="PANTHER" id="PTHR21404">
    <property type="entry name" value="HEN1"/>
    <property type="match status" value="1"/>
</dbReference>
<dbReference type="PANTHER" id="PTHR21404:SF3">
    <property type="entry name" value="SMALL RNA 2'-O-METHYLTRANSFERASE"/>
    <property type="match status" value="1"/>
</dbReference>
<dbReference type="InterPro" id="IPR026610">
    <property type="entry name" value="Hen1"/>
</dbReference>
<protein>
    <recommendedName>
        <fullName evidence="3">Small RNA 2'-O-methyltransferase</fullName>
        <ecNumber evidence="11">2.1.1.386</ecNumber>
    </recommendedName>
</protein>
<sequence>MTSWLHEERLQAVQRVVRACGATRLVDLGCGDGDLFVRLAVEPGLDALVGVDICPVSLERLKTRLKALDERGPRIELREASMTEPAPDLAGFDCAILVETIEHIDPDRLSQLERALFRSMRPGTVVITTPNAEFNPLLGVPPNRMRHPGHRFEWDRARFQRWCRRVAEAAGYDVGFEDIAGRHPELGGASQMAVFERRDAHAGTPRAE</sequence>
<name>A0ABQ1QHX5_9RHOB</name>
<accession>A0ABQ1QHX5</accession>
<keyword evidence="6" id="KW-0949">S-adenosyl-L-methionine</keyword>
<evidence type="ECO:0000256" key="7">
    <source>
        <dbReference type="ARBA" id="ARBA00022723"/>
    </source>
</evidence>
<reference evidence="15" key="1">
    <citation type="journal article" date="2019" name="Int. J. Syst. Evol. Microbiol.">
        <title>The Global Catalogue of Microorganisms (GCM) 10K type strain sequencing project: providing services to taxonomists for standard genome sequencing and annotation.</title>
        <authorList>
            <consortium name="The Broad Institute Genomics Platform"/>
            <consortium name="The Broad Institute Genome Sequencing Center for Infectious Disease"/>
            <person name="Wu L."/>
            <person name="Ma J."/>
        </authorList>
    </citation>
    <scope>NUCLEOTIDE SEQUENCE [LARGE SCALE GENOMIC DNA]</scope>
    <source>
        <strain evidence="15">CGMCC 1.12922</strain>
    </source>
</reference>
<comment type="similarity">
    <text evidence="2">Belongs to the methyltransferase superfamily. HEN1 family.</text>
</comment>
<evidence type="ECO:0000256" key="12">
    <source>
        <dbReference type="ARBA" id="ARBA00048418"/>
    </source>
</evidence>
<feature type="domain" description="Methyltransferase" evidence="13">
    <location>
        <begin position="26"/>
        <end position="123"/>
    </location>
</feature>
<dbReference type="SUPFAM" id="SSF53335">
    <property type="entry name" value="S-adenosyl-L-methionine-dependent methyltransferases"/>
    <property type="match status" value="1"/>
</dbReference>
<evidence type="ECO:0000256" key="4">
    <source>
        <dbReference type="ARBA" id="ARBA00022603"/>
    </source>
</evidence>
<keyword evidence="8" id="KW-0460">Magnesium</keyword>
<evidence type="ECO:0000256" key="11">
    <source>
        <dbReference type="ARBA" id="ARBA00035025"/>
    </source>
</evidence>
<evidence type="ECO:0000313" key="14">
    <source>
        <dbReference type="EMBL" id="GGD28114.1"/>
    </source>
</evidence>